<protein>
    <submittedName>
        <fullName evidence="1">Uncharacterized protein</fullName>
    </submittedName>
</protein>
<dbReference type="STRING" id="1550241.MA03_07560"/>
<dbReference type="HOGENOM" id="CLU_2257513_0_0_2"/>
<organism evidence="1 2">
    <name type="scientific">Infirmifilum uzonense</name>
    <dbReference type="NCBI Taxonomy" id="1550241"/>
    <lineage>
        <taxon>Archaea</taxon>
        <taxon>Thermoproteota</taxon>
        <taxon>Thermoprotei</taxon>
        <taxon>Thermofilales</taxon>
        <taxon>Thermofilaceae</taxon>
        <taxon>Infirmifilum</taxon>
    </lineage>
</organism>
<reference evidence="1 2" key="1">
    <citation type="journal article" date="2015" name="Stand. Genomic Sci.">
        <title>Complete genome sequence of and proposal of Thermofilum uzonense sp. nov. a novel hyperthermophilic crenarchaeon and emended description of the genus Thermofilum.</title>
        <authorList>
            <person name="Toshchakov S.V."/>
            <person name="Korzhenkov A.A."/>
            <person name="Samarov N.I."/>
            <person name="Mazunin I.O."/>
            <person name="Mozhey O.I."/>
            <person name="Shmyr I.S."/>
            <person name="Derbikova K.S."/>
            <person name="Taranov E.A."/>
            <person name="Dominova I.N."/>
            <person name="Bonch-Osmolovskaya E.A."/>
            <person name="Patrushev M.V."/>
            <person name="Podosokorskaya O.A."/>
            <person name="Kublanov I.V."/>
        </authorList>
    </citation>
    <scope>NUCLEOTIDE SEQUENCE [LARGE SCALE GENOMIC DNA]</scope>
    <source>
        <strain evidence="1 2">1807-2</strain>
    </source>
</reference>
<proteinExistence type="predicted"/>
<sequence length="103" mass="11503">MVSIAVAHYSSHNVGGAERLPGSLLRALRENEFNAELVTRGLDPRIFTLLGLPELPYRIIPEPLTVKAAESLNKKLRRLGKFLLYKNLHSIMENEEPELAPSA</sequence>
<dbReference type="AlphaFoldDB" id="A0A0F7FJM7"/>
<dbReference type="KEGG" id="thf:MA03_07560"/>
<gene>
    <name evidence="1" type="ORF">MA03_07560</name>
</gene>
<evidence type="ECO:0000313" key="1">
    <source>
        <dbReference type="EMBL" id="AKG39125.1"/>
    </source>
</evidence>
<dbReference type="PATRIC" id="fig|1550241.5.peg.1563"/>
<accession>A0A0F7FJM7</accession>
<dbReference type="RefSeq" id="WP_052884667.1">
    <property type="nucleotide sequence ID" value="NZ_CP009961.1"/>
</dbReference>
<dbReference type="Proteomes" id="UP000067434">
    <property type="component" value="Chromosome"/>
</dbReference>
<dbReference type="GeneID" id="25402077"/>
<name>A0A0F7FJM7_9CREN</name>
<evidence type="ECO:0000313" key="2">
    <source>
        <dbReference type="Proteomes" id="UP000067434"/>
    </source>
</evidence>
<keyword evidence="2" id="KW-1185">Reference proteome</keyword>
<dbReference type="EMBL" id="CP009961">
    <property type="protein sequence ID" value="AKG39125.1"/>
    <property type="molecule type" value="Genomic_DNA"/>
</dbReference>